<dbReference type="AlphaFoldDB" id="A0A3N2RFV6"/>
<feature type="region of interest" description="Disordered" evidence="1">
    <location>
        <begin position="144"/>
        <end position="191"/>
    </location>
</feature>
<evidence type="ECO:0000313" key="3">
    <source>
        <dbReference type="EMBL" id="ROU06308.1"/>
    </source>
</evidence>
<proteinExistence type="predicted"/>
<feature type="transmembrane region" description="Helical" evidence="2">
    <location>
        <begin position="70"/>
        <end position="89"/>
    </location>
</feature>
<dbReference type="InterPro" id="IPR007251">
    <property type="entry name" value="Iron_permease_Fet4"/>
</dbReference>
<gene>
    <name evidence="3" type="ORF">D9T17_14200</name>
</gene>
<evidence type="ECO:0000313" key="4">
    <source>
        <dbReference type="Proteomes" id="UP000275910"/>
    </source>
</evidence>
<organism evidence="3 4">
    <name type="scientific">Lysobacter enzymogenes</name>
    <dbReference type="NCBI Taxonomy" id="69"/>
    <lineage>
        <taxon>Bacteria</taxon>
        <taxon>Pseudomonadati</taxon>
        <taxon>Pseudomonadota</taxon>
        <taxon>Gammaproteobacteria</taxon>
        <taxon>Lysobacterales</taxon>
        <taxon>Lysobacteraceae</taxon>
        <taxon>Lysobacter</taxon>
    </lineage>
</organism>
<keyword evidence="2" id="KW-0472">Membrane</keyword>
<sequence length="191" mass="21475">MERCARGGRRRLRTRPARARAAVSALRRGFERGAKAASRFAGHPLCFGLAVAVVVAWVVSGPLFGFSDTWQLVINTGTTIATFLMVFLIQNSQNRDAAAVQIKLDELIRATRSAENALLDLEELDEDALERFRKRYEDLACQARDEAGRRKSDGGAGPRREARERHRAEEKRELRDMSEQRGHERGAGRDK</sequence>
<protein>
    <submittedName>
        <fullName evidence="3">Low affinity iron permease family protein</fullName>
    </submittedName>
</protein>
<keyword evidence="2" id="KW-1133">Transmembrane helix</keyword>
<dbReference type="Pfam" id="PF04120">
    <property type="entry name" value="Iron_permease"/>
    <property type="match status" value="1"/>
</dbReference>
<reference evidence="3 4" key="1">
    <citation type="submission" date="2018-10" db="EMBL/GenBank/DDBJ databases">
        <title>The genome of Lysobacter enzymogenes OH11.</title>
        <authorList>
            <person name="Liu F."/>
            <person name="Zhao Y."/>
            <person name="Qian G."/>
            <person name="Chen Y."/>
            <person name="Xu H."/>
        </authorList>
    </citation>
    <scope>NUCLEOTIDE SEQUENCE [LARGE SCALE GENOMIC DNA]</scope>
    <source>
        <strain evidence="3 4">OH11</strain>
    </source>
</reference>
<name>A0A3N2RFV6_LYSEN</name>
<feature type="transmembrane region" description="Helical" evidence="2">
    <location>
        <begin position="45"/>
        <end position="64"/>
    </location>
</feature>
<dbReference type="EMBL" id="RCTY01000035">
    <property type="protein sequence ID" value="ROU06308.1"/>
    <property type="molecule type" value="Genomic_DNA"/>
</dbReference>
<dbReference type="GO" id="GO:0055085">
    <property type="term" value="P:transmembrane transport"/>
    <property type="evidence" value="ECO:0007669"/>
    <property type="project" value="InterPro"/>
</dbReference>
<accession>A0A3N2RFV6</accession>
<evidence type="ECO:0000256" key="2">
    <source>
        <dbReference type="SAM" id="Phobius"/>
    </source>
</evidence>
<dbReference type="Proteomes" id="UP000275910">
    <property type="component" value="Unassembled WGS sequence"/>
</dbReference>
<keyword evidence="2" id="KW-0812">Transmembrane</keyword>
<comment type="caution">
    <text evidence="3">The sequence shown here is derived from an EMBL/GenBank/DDBJ whole genome shotgun (WGS) entry which is preliminary data.</text>
</comment>
<evidence type="ECO:0000256" key="1">
    <source>
        <dbReference type="SAM" id="MobiDB-lite"/>
    </source>
</evidence>